<evidence type="ECO:0000256" key="2">
    <source>
        <dbReference type="ARBA" id="ARBA00022737"/>
    </source>
</evidence>
<dbReference type="PANTHER" id="PTHR19848:SF8">
    <property type="entry name" value="F-BOX AND WD REPEAT DOMAIN CONTAINING 7"/>
    <property type="match status" value="1"/>
</dbReference>
<keyword evidence="2" id="KW-0677">Repeat</keyword>
<feature type="repeat" description="WD" evidence="3">
    <location>
        <begin position="109"/>
        <end position="139"/>
    </location>
</feature>
<dbReference type="InterPro" id="IPR015943">
    <property type="entry name" value="WD40/YVTN_repeat-like_dom_sf"/>
</dbReference>
<dbReference type="PROSITE" id="PS50082">
    <property type="entry name" value="WD_REPEATS_2"/>
    <property type="match status" value="1"/>
</dbReference>
<proteinExistence type="predicted"/>
<gene>
    <name evidence="5" type="ORF">D9756_002682</name>
</gene>
<accession>A0A8H5GC53</accession>
<dbReference type="PANTHER" id="PTHR19848">
    <property type="entry name" value="WD40 REPEAT PROTEIN"/>
    <property type="match status" value="1"/>
</dbReference>
<evidence type="ECO:0000313" key="5">
    <source>
        <dbReference type="EMBL" id="KAF5362217.1"/>
    </source>
</evidence>
<name>A0A8H5GC53_9AGAR</name>
<dbReference type="InterPro" id="IPR036322">
    <property type="entry name" value="WD40_repeat_dom_sf"/>
</dbReference>
<dbReference type="SUPFAM" id="SSF50978">
    <property type="entry name" value="WD40 repeat-like"/>
    <property type="match status" value="1"/>
</dbReference>
<keyword evidence="1 3" id="KW-0853">WD repeat</keyword>
<keyword evidence="6" id="KW-1185">Reference proteome</keyword>
<evidence type="ECO:0000256" key="3">
    <source>
        <dbReference type="PROSITE-ProRule" id="PRU00221"/>
    </source>
</evidence>
<dbReference type="SMART" id="SM00320">
    <property type="entry name" value="WD40"/>
    <property type="match status" value="2"/>
</dbReference>
<organism evidence="5 6">
    <name type="scientific">Leucocoprinus leucothites</name>
    <dbReference type="NCBI Taxonomy" id="201217"/>
    <lineage>
        <taxon>Eukaryota</taxon>
        <taxon>Fungi</taxon>
        <taxon>Dikarya</taxon>
        <taxon>Basidiomycota</taxon>
        <taxon>Agaricomycotina</taxon>
        <taxon>Agaricomycetes</taxon>
        <taxon>Agaricomycetidae</taxon>
        <taxon>Agaricales</taxon>
        <taxon>Agaricineae</taxon>
        <taxon>Agaricaceae</taxon>
        <taxon>Leucocoprinus</taxon>
    </lineage>
</organism>
<feature type="compositionally biased region" description="Pro residues" evidence="4">
    <location>
        <begin position="28"/>
        <end position="52"/>
    </location>
</feature>
<dbReference type="AlphaFoldDB" id="A0A8H5GC53"/>
<protein>
    <submittedName>
        <fullName evidence="5">Uncharacterized protein</fullName>
    </submittedName>
</protein>
<evidence type="ECO:0000313" key="6">
    <source>
        <dbReference type="Proteomes" id="UP000559027"/>
    </source>
</evidence>
<dbReference type="Proteomes" id="UP000559027">
    <property type="component" value="Unassembled WGS sequence"/>
</dbReference>
<dbReference type="Gene3D" id="2.130.10.10">
    <property type="entry name" value="YVTN repeat-like/Quinoprotein amine dehydrogenase"/>
    <property type="match status" value="1"/>
</dbReference>
<dbReference type="PROSITE" id="PS50294">
    <property type="entry name" value="WD_REPEATS_REGION"/>
    <property type="match status" value="1"/>
</dbReference>
<dbReference type="InterPro" id="IPR001680">
    <property type="entry name" value="WD40_rpt"/>
</dbReference>
<evidence type="ECO:0000256" key="1">
    <source>
        <dbReference type="ARBA" id="ARBA00022574"/>
    </source>
</evidence>
<feature type="compositionally biased region" description="Acidic residues" evidence="4">
    <location>
        <begin position="10"/>
        <end position="25"/>
    </location>
</feature>
<dbReference type="Pfam" id="PF00400">
    <property type="entry name" value="WD40"/>
    <property type="match status" value="2"/>
</dbReference>
<evidence type="ECO:0000256" key="4">
    <source>
        <dbReference type="SAM" id="MobiDB-lite"/>
    </source>
</evidence>
<comment type="caution">
    <text evidence="5">The sequence shown here is derived from an EMBL/GenBank/DDBJ whole genome shotgun (WGS) entry which is preliminary data.</text>
</comment>
<dbReference type="OrthoDB" id="674604at2759"/>
<sequence>MDALAGMDDTSSEDDTASQTTEDELPQNQPPPLPAPVVRPAPPPPPQLPAPPVRVSRVRPLNYELRNILWGHTMSISAVKFSSDNKLLASCEKIVKMWNPENGEFVRDLSGHAQGLSDIAWLSHSTSLASASDDTTIRI</sequence>
<reference evidence="5 6" key="1">
    <citation type="journal article" date="2020" name="ISME J.">
        <title>Uncovering the hidden diversity of litter-decomposition mechanisms in mushroom-forming fungi.</title>
        <authorList>
            <person name="Floudas D."/>
            <person name="Bentzer J."/>
            <person name="Ahren D."/>
            <person name="Johansson T."/>
            <person name="Persson P."/>
            <person name="Tunlid A."/>
        </authorList>
    </citation>
    <scope>NUCLEOTIDE SEQUENCE [LARGE SCALE GENOMIC DNA]</scope>
    <source>
        <strain evidence="5 6">CBS 146.42</strain>
    </source>
</reference>
<feature type="region of interest" description="Disordered" evidence="4">
    <location>
        <begin position="1"/>
        <end position="53"/>
    </location>
</feature>
<dbReference type="EMBL" id="JAACJO010000002">
    <property type="protein sequence ID" value="KAF5362217.1"/>
    <property type="molecule type" value="Genomic_DNA"/>
</dbReference>